<dbReference type="PANTHER" id="PTHR42825">
    <property type="entry name" value="AMINO ACID AMINOTRANSFERASE"/>
    <property type="match status" value="1"/>
</dbReference>
<dbReference type="InterPro" id="IPR043132">
    <property type="entry name" value="BCAT-like_C"/>
</dbReference>
<comment type="cofactor">
    <cofactor evidence="1">
        <name>pyridoxal 5'-phosphate</name>
        <dbReference type="ChEBI" id="CHEBI:597326"/>
    </cofactor>
</comment>
<dbReference type="OrthoDB" id="409992at2759"/>
<dbReference type="NCBIfam" id="NF009897">
    <property type="entry name" value="PRK13357.1"/>
    <property type="match status" value="1"/>
</dbReference>
<dbReference type="Gene3D" id="3.30.470.10">
    <property type="match status" value="1"/>
</dbReference>
<dbReference type="Proteomes" id="UP000037460">
    <property type="component" value="Unassembled WGS sequence"/>
</dbReference>
<comment type="caution">
    <text evidence="7">The sequence shown here is derived from an EMBL/GenBank/DDBJ whole genome shotgun (WGS) entry which is preliminary data.</text>
</comment>
<dbReference type="Gene3D" id="3.20.10.10">
    <property type="entry name" value="D-amino Acid Aminotransferase, subunit A, domain 2"/>
    <property type="match status" value="1"/>
</dbReference>
<gene>
    <name evidence="7" type="ORF">Ctob_006187</name>
</gene>
<keyword evidence="5" id="KW-0663">Pyridoxal phosphate</keyword>
<keyword evidence="3 7" id="KW-0032">Aminotransferase</keyword>
<protein>
    <submittedName>
        <fullName evidence="7">Branched-chain amino acid aminotransferase</fullName>
    </submittedName>
</protein>
<dbReference type="PIRSF" id="PIRSF006468">
    <property type="entry name" value="BCAT1"/>
    <property type="match status" value="1"/>
</dbReference>
<evidence type="ECO:0000256" key="6">
    <source>
        <dbReference type="PIRSR" id="PIRSR006468-1"/>
    </source>
</evidence>
<comment type="similarity">
    <text evidence="2">Belongs to the class-IV pyridoxal-phosphate-dependent aminotransferase family.</text>
</comment>
<evidence type="ECO:0000256" key="4">
    <source>
        <dbReference type="ARBA" id="ARBA00022679"/>
    </source>
</evidence>
<evidence type="ECO:0000256" key="1">
    <source>
        <dbReference type="ARBA" id="ARBA00001933"/>
    </source>
</evidence>
<evidence type="ECO:0000313" key="8">
    <source>
        <dbReference type="Proteomes" id="UP000037460"/>
    </source>
</evidence>
<dbReference type="PANTHER" id="PTHR42825:SF2">
    <property type="entry name" value="BRANCHED-CHAIN-AMINO-ACID AMINOTRANSFERASE 3, CHLOROPLASTIC-RELATED"/>
    <property type="match status" value="1"/>
</dbReference>
<dbReference type="InterPro" id="IPR001544">
    <property type="entry name" value="Aminotrans_IV"/>
</dbReference>
<dbReference type="Pfam" id="PF01063">
    <property type="entry name" value="Aminotran_4"/>
    <property type="match status" value="1"/>
</dbReference>
<dbReference type="GO" id="GO:0009081">
    <property type="term" value="P:branched-chain amino acid metabolic process"/>
    <property type="evidence" value="ECO:0007669"/>
    <property type="project" value="InterPro"/>
</dbReference>
<dbReference type="NCBIfam" id="TIGR01123">
    <property type="entry name" value="ilvE_II"/>
    <property type="match status" value="1"/>
</dbReference>
<name>A0A0M0J5Q3_9EUKA</name>
<dbReference type="InterPro" id="IPR033939">
    <property type="entry name" value="BCAT_family"/>
</dbReference>
<dbReference type="InterPro" id="IPR043131">
    <property type="entry name" value="BCAT-like_N"/>
</dbReference>
<dbReference type="GO" id="GO:0004084">
    <property type="term" value="F:branched-chain-amino-acid transaminase activity"/>
    <property type="evidence" value="ECO:0007669"/>
    <property type="project" value="InterPro"/>
</dbReference>
<organism evidence="7 8">
    <name type="scientific">Chrysochromulina tobinii</name>
    <dbReference type="NCBI Taxonomy" id="1460289"/>
    <lineage>
        <taxon>Eukaryota</taxon>
        <taxon>Haptista</taxon>
        <taxon>Haptophyta</taxon>
        <taxon>Prymnesiophyceae</taxon>
        <taxon>Prymnesiales</taxon>
        <taxon>Chrysochromulinaceae</taxon>
        <taxon>Chrysochromulina</taxon>
    </lineage>
</organism>
<keyword evidence="4 7" id="KW-0808">Transferase</keyword>
<sequence>MLGIARALPRSAVASWKIRTLGSDATSVSPRELELLLQVSRLEGKLAEAEAHLPPRTEPARITNWEELAFGILPTNGHVRHTWSSKTSSWDAGRFIRDPYMNMHIHAGVLHYGMTLFEGCKAFRCADGRIRVCNLDENSARMNTGAARLVMAPVPKKMFNKAIDWAVRANAEFVPPYGSGGSMYIRPFLMGSGPILGLQPCPEFTFMVAVTPVGNYFGKGVQSGVHAVICQDFDRAAPRGTGGVKAGGNYAADLLPLKLAKAGGFGTTLYLDAKENQYVEEFSVSNFLGITKNGEYVTPHSPSILPSITNKMLMQLAKDKGLTVQPRPVSWEEVKTMDEVGACGTATVVAPIASITDGDVKYEFGKFEVLNELRKTLMAIQLGEEEDRHGWMREVEI</sequence>
<evidence type="ECO:0000313" key="7">
    <source>
        <dbReference type="EMBL" id="KOO21931.1"/>
    </source>
</evidence>
<accession>A0A0M0J5Q3</accession>
<evidence type="ECO:0000256" key="2">
    <source>
        <dbReference type="ARBA" id="ARBA00009320"/>
    </source>
</evidence>
<dbReference type="AlphaFoldDB" id="A0A0M0J5Q3"/>
<dbReference type="EMBL" id="JWZX01003322">
    <property type="protein sequence ID" value="KOO21931.1"/>
    <property type="molecule type" value="Genomic_DNA"/>
</dbReference>
<evidence type="ECO:0000256" key="5">
    <source>
        <dbReference type="ARBA" id="ARBA00022898"/>
    </source>
</evidence>
<dbReference type="CDD" id="cd01557">
    <property type="entry name" value="BCAT_beta_family"/>
    <property type="match status" value="1"/>
</dbReference>
<reference evidence="8" key="1">
    <citation type="journal article" date="2015" name="PLoS Genet.">
        <title>Genome Sequence and Transcriptome Analyses of Chrysochromulina tobin: Metabolic Tools for Enhanced Algal Fitness in the Prominent Order Prymnesiales (Haptophyceae).</title>
        <authorList>
            <person name="Hovde B.T."/>
            <person name="Deodato C.R."/>
            <person name="Hunsperger H.M."/>
            <person name="Ryken S.A."/>
            <person name="Yost W."/>
            <person name="Jha R.K."/>
            <person name="Patterson J."/>
            <person name="Monnat R.J. Jr."/>
            <person name="Barlow S.B."/>
            <person name="Starkenburg S.R."/>
            <person name="Cattolico R.A."/>
        </authorList>
    </citation>
    <scope>NUCLEOTIDE SEQUENCE</scope>
    <source>
        <strain evidence="8">CCMP291</strain>
    </source>
</reference>
<evidence type="ECO:0000256" key="3">
    <source>
        <dbReference type="ARBA" id="ARBA00022576"/>
    </source>
</evidence>
<dbReference type="SUPFAM" id="SSF56752">
    <property type="entry name" value="D-aminoacid aminotransferase-like PLP-dependent enzymes"/>
    <property type="match status" value="1"/>
</dbReference>
<dbReference type="InterPro" id="IPR036038">
    <property type="entry name" value="Aminotransferase-like"/>
</dbReference>
<proteinExistence type="inferred from homology"/>
<dbReference type="InterPro" id="IPR005786">
    <property type="entry name" value="B_amino_transII"/>
</dbReference>
<keyword evidence="8" id="KW-1185">Reference proteome</keyword>
<feature type="modified residue" description="N6-(pyridoxal phosphate)lysine" evidence="6">
    <location>
        <position position="245"/>
    </location>
</feature>